<dbReference type="EC" id="2.1.1.170" evidence="6"/>
<keyword evidence="8" id="KW-1185">Reference proteome</keyword>
<comment type="caution">
    <text evidence="7">The sequence shown here is derived from an EMBL/GenBank/DDBJ whole genome shotgun (WGS) entry which is preliminary data.</text>
</comment>
<keyword evidence="2 6" id="KW-0698">rRNA processing</keyword>
<dbReference type="InterPro" id="IPR003682">
    <property type="entry name" value="rRNA_ssu_MeTfrase_G"/>
</dbReference>
<feature type="binding site" evidence="6">
    <location>
        <position position="86"/>
    </location>
    <ligand>
        <name>S-adenosyl-L-methionine</name>
        <dbReference type="ChEBI" id="CHEBI:59789"/>
    </ligand>
</feature>
<comment type="catalytic activity">
    <reaction evidence="6">
        <text>guanosine(527) in 16S rRNA + S-adenosyl-L-methionine = N(7)-methylguanosine(527) in 16S rRNA + S-adenosyl-L-homocysteine</text>
        <dbReference type="Rhea" id="RHEA:42732"/>
        <dbReference type="Rhea" id="RHEA-COMP:10209"/>
        <dbReference type="Rhea" id="RHEA-COMP:10210"/>
        <dbReference type="ChEBI" id="CHEBI:57856"/>
        <dbReference type="ChEBI" id="CHEBI:59789"/>
        <dbReference type="ChEBI" id="CHEBI:74269"/>
        <dbReference type="ChEBI" id="CHEBI:74480"/>
        <dbReference type="EC" id="2.1.1.170"/>
    </reaction>
</comment>
<sequence>MLVLFSMSFDKRADYSQITPVMRMYKDVSRETFERLSIYVDLVLKWQPAQNLIAPSTMNDIWMRHVADSIQIQRSLPDARSWIDFGSGAGFPGLVTAMLLRQEGEEGIVHMVESNQRKAAFLRTVARETGCNVKVHAGRIEAVTKDWQAPIEGVSARALASLQVLCGFSSQFVQRGATAVFHKGQDFRREIEEASADWSIDLVEKVSLVDPLSRVLVLSKIDPKTAN</sequence>
<protein>
    <recommendedName>
        <fullName evidence="6">Ribosomal RNA small subunit methyltransferase G</fullName>
        <ecNumber evidence="6">2.1.1.170</ecNumber>
    </recommendedName>
    <alternativeName>
        <fullName evidence="6">16S rRNA 7-methylguanosine methyltransferase</fullName>
        <shortName evidence="6">16S rRNA m7G methyltransferase</shortName>
    </alternativeName>
</protein>
<evidence type="ECO:0000256" key="3">
    <source>
        <dbReference type="ARBA" id="ARBA00022603"/>
    </source>
</evidence>
<dbReference type="Proteomes" id="UP000199598">
    <property type="component" value="Unassembled WGS sequence"/>
</dbReference>
<gene>
    <name evidence="6" type="primary">rsmG</name>
    <name evidence="7" type="ORF">SAMN04488518_101296</name>
</gene>
<dbReference type="PANTHER" id="PTHR31760">
    <property type="entry name" value="S-ADENOSYL-L-METHIONINE-DEPENDENT METHYLTRANSFERASES SUPERFAMILY PROTEIN"/>
    <property type="match status" value="1"/>
</dbReference>
<organism evidence="7 8">
    <name type="scientific">Pseudovibrio ascidiaceicola</name>
    <dbReference type="NCBI Taxonomy" id="285279"/>
    <lineage>
        <taxon>Bacteria</taxon>
        <taxon>Pseudomonadati</taxon>
        <taxon>Pseudomonadota</taxon>
        <taxon>Alphaproteobacteria</taxon>
        <taxon>Hyphomicrobiales</taxon>
        <taxon>Stappiaceae</taxon>
        <taxon>Pseudovibrio</taxon>
    </lineage>
</organism>
<keyword evidence="1 6" id="KW-0963">Cytoplasm</keyword>
<keyword evidence="4 6" id="KW-0808">Transferase</keyword>
<name>A0A1I3VEB1_9HYPH</name>
<feature type="binding site" evidence="6">
    <location>
        <begin position="140"/>
        <end position="141"/>
    </location>
    <ligand>
        <name>S-adenosyl-L-methionine</name>
        <dbReference type="ChEBI" id="CHEBI:59789"/>
    </ligand>
</feature>
<comment type="caution">
    <text evidence="6">Lacks conserved residue(s) required for the propagation of feature annotation.</text>
</comment>
<evidence type="ECO:0000313" key="7">
    <source>
        <dbReference type="EMBL" id="SFJ92491.1"/>
    </source>
</evidence>
<evidence type="ECO:0000256" key="2">
    <source>
        <dbReference type="ARBA" id="ARBA00022552"/>
    </source>
</evidence>
<comment type="similarity">
    <text evidence="6">Belongs to the methyltransferase superfamily. RNA methyltransferase RsmG family.</text>
</comment>
<proteinExistence type="inferred from homology"/>
<feature type="binding site" evidence="6">
    <location>
        <position position="91"/>
    </location>
    <ligand>
        <name>S-adenosyl-L-methionine</name>
        <dbReference type="ChEBI" id="CHEBI:59789"/>
    </ligand>
</feature>
<dbReference type="NCBIfam" id="TIGR00138">
    <property type="entry name" value="rsmG_gidB"/>
    <property type="match status" value="1"/>
</dbReference>
<evidence type="ECO:0000313" key="8">
    <source>
        <dbReference type="Proteomes" id="UP000199598"/>
    </source>
</evidence>
<comment type="subcellular location">
    <subcellularLocation>
        <location evidence="6">Cytoplasm</location>
    </subcellularLocation>
</comment>
<dbReference type="Gene3D" id="3.40.50.150">
    <property type="entry name" value="Vaccinia Virus protein VP39"/>
    <property type="match status" value="1"/>
</dbReference>
<keyword evidence="3 6" id="KW-0489">Methyltransferase</keyword>
<dbReference type="Pfam" id="PF02527">
    <property type="entry name" value="GidB"/>
    <property type="match status" value="1"/>
</dbReference>
<dbReference type="EMBL" id="FOSK01000001">
    <property type="protein sequence ID" value="SFJ92491.1"/>
    <property type="molecule type" value="Genomic_DNA"/>
</dbReference>
<dbReference type="PANTHER" id="PTHR31760:SF0">
    <property type="entry name" value="S-ADENOSYL-L-METHIONINE-DEPENDENT METHYLTRANSFERASES SUPERFAMILY PROTEIN"/>
    <property type="match status" value="1"/>
</dbReference>
<feature type="binding site" evidence="6">
    <location>
        <position position="157"/>
    </location>
    <ligand>
        <name>S-adenosyl-L-methionine</name>
        <dbReference type="ChEBI" id="CHEBI:59789"/>
    </ligand>
</feature>
<accession>A0A1I3VEB1</accession>
<dbReference type="SUPFAM" id="SSF53335">
    <property type="entry name" value="S-adenosyl-L-methionine-dependent methyltransferases"/>
    <property type="match status" value="1"/>
</dbReference>
<comment type="function">
    <text evidence="6">Specifically methylates the N7 position of guanine in position 527 of 16S rRNA.</text>
</comment>
<evidence type="ECO:0000256" key="4">
    <source>
        <dbReference type="ARBA" id="ARBA00022679"/>
    </source>
</evidence>
<evidence type="ECO:0000256" key="6">
    <source>
        <dbReference type="HAMAP-Rule" id="MF_00074"/>
    </source>
</evidence>
<evidence type="ECO:0000256" key="1">
    <source>
        <dbReference type="ARBA" id="ARBA00022490"/>
    </source>
</evidence>
<evidence type="ECO:0000256" key="5">
    <source>
        <dbReference type="ARBA" id="ARBA00022691"/>
    </source>
</evidence>
<reference evidence="7 8" key="1">
    <citation type="submission" date="2016-10" db="EMBL/GenBank/DDBJ databases">
        <authorList>
            <person name="Varghese N."/>
            <person name="Submissions S."/>
        </authorList>
    </citation>
    <scope>NUCLEOTIDE SEQUENCE [LARGE SCALE GENOMIC DNA]</scope>
    <source>
        <strain evidence="7 8">DSM 16392</strain>
    </source>
</reference>
<dbReference type="InterPro" id="IPR029063">
    <property type="entry name" value="SAM-dependent_MTases_sf"/>
</dbReference>
<dbReference type="HAMAP" id="MF_00074">
    <property type="entry name" value="16SrRNA_methyltr_G"/>
    <property type="match status" value="1"/>
</dbReference>
<keyword evidence="5 6" id="KW-0949">S-adenosyl-L-methionine</keyword>